<evidence type="ECO:0000259" key="1">
    <source>
        <dbReference type="Pfam" id="PF18803"/>
    </source>
</evidence>
<dbReference type="PANTHER" id="PTHR33096:SF1">
    <property type="entry name" value="CXC1-LIKE CYSTEINE CLUSTER ASSOCIATED WITH KDZ TRANSPOSASES DOMAIN-CONTAINING PROTEIN"/>
    <property type="match status" value="1"/>
</dbReference>
<dbReference type="Pfam" id="PF18803">
    <property type="entry name" value="CxC2"/>
    <property type="match status" value="1"/>
</dbReference>
<dbReference type="Proteomes" id="UP000054279">
    <property type="component" value="Unassembled WGS sequence"/>
</dbReference>
<dbReference type="InterPro" id="IPR041457">
    <property type="entry name" value="CxC2_KDZ-assoc"/>
</dbReference>
<sequence length="1033" mass="117323">MLGRNPGQSLRKHIAKRKAAPRPIEEALNVKGKRFINGETHEEVELPVNASDIEAGFARMREQLGLPEQEIDFEMNSFEDLPASLGFRNLVWPSWPQEDEPQPNIGIDSSNFIPNTNEHQDAQEYQTRLLAAMFSTEDASASPCCDRDPSHDGSFFRCADCDSRELLCSTCMVEQHRCSPLHRIKKWNGTYFKEGSLANIGMVLDVGHAPSGCFAGGGQVITHLITVMDVNGLHNVRMSWCRCLGYSQLANVLFRQEWIPATLIRPGTAFAFRVMKLFQMMSHVARTTPWDFCTALQRITDNVEPDILPDIYRSFNRIQRHWRVTGAYKRGGITSVNHNQTEHQLGLPCVSCPWPNKNIPHNWRDDPDSDLIYATFIAIDGNYRLSRNNKGGGEATDPSYFGDVAFYAPNERYKDFCRARGGADDEIADITCRGHKSGDATKFNHSPRKACSGVVCGVCARSAAFFHWGVVDLALGERFVNVDFALVHILQDLVKAGIKKIVVSYDVACKYNINFDRRINHSAWPLLTTRESRELKAVKLAWLVPKFHLAAHVEGCADKYSFNWTKNVGRTCGENVESNWSSLNGLATSVREMGFGSRRDAINDAMLHHNWWKGGRESQRILKAFMEAIEMRKEKHKILLGLEEALGDDVMEQLRTTSALSDGSQFRLKKIVQPTRASILKLLQQEEGGFGPEYGVISTRATRSVGINRALEVEMRQVQFKHQLRMGTATTDIEWNKMEDARRKLSQLVDGWFRNVGDFMPVNAINEVQTANAGPENAHLCLPSEFPQIEHNRLGIADHALIERELRIGQAYDALKKLRNQLGLKSFLVRRKRQNPGYTMATRAETEIKKVDGHVKKWRKVYESAWKALEVLRGDGVIPHEHHWLTDQAYWKDLGERQTAEATRKGEGPKQLPWIWKIELDIEETSLEGIEGAIEGWTNEAIRLEWLYARASYERWDEETKLLKAEGERVGKSFGWLKKQWQTQKMDWGRDDDIPRGAVAYAARTATTFARLEQKGLAHFLELLKVAVKYAQS</sequence>
<proteinExistence type="predicted"/>
<keyword evidence="3" id="KW-1185">Reference proteome</keyword>
<evidence type="ECO:0000313" key="3">
    <source>
        <dbReference type="Proteomes" id="UP000054279"/>
    </source>
</evidence>
<dbReference type="InterPro" id="IPR040521">
    <property type="entry name" value="KDZ"/>
</dbReference>
<name>A0A0C9V9X3_SPHS4</name>
<organism evidence="2 3">
    <name type="scientific">Sphaerobolus stellatus (strain SS14)</name>
    <dbReference type="NCBI Taxonomy" id="990650"/>
    <lineage>
        <taxon>Eukaryota</taxon>
        <taxon>Fungi</taxon>
        <taxon>Dikarya</taxon>
        <taxon>Basidiomycota</taxon>
        <taxon>Agaricomycotina</taxon>
        <taxon>Agaricomycetes</taxon>
        <taxon>Phallomycetidae</taxon>
        <taxon>Geastrales</taxon>
        <taxon>Sphaerobolaceae</taxon>
        <taxon>Sphaerobolus</taxon>
    </lineage>
</organism>
<dbReference type="HOGENOM" id="CLU_003703_13_0_1"/>
<feature type="domain" description="CxC2-like cysteine cluster KDZ transposase-associated" evidence="1">
    <location>
        <begin position="197"/>
        <end position="303"/>
    </location>
</feature>
<protein>
    <recommendedName>
        <fullName evidence="1">CxC2-like cysteine cluster KDZ transposase-associated domain-containing protein</fullName>
    </recommendedName>
</protein>
<dbReference type="EMBL" id="KN837121">
    <property type="protein sequence ID" value="KIJ43774.1"/>
    <property type="molecule type" value="Genomic_DNA"/>
</dbReference>
<evidence type="ECO:0000313" key="2">
    <source>
        <dbReference type="EMBL" id="KIJ43774.1"/>
    </source>
</evidence>
<dbReference type="AlphaFoldDB" id="A0A0C9V9X3"/>
<gene>
    <name evidence="2" type="ORF">M422DRAFT_253026</name>
</gene>
<dbReference type="OrthoDB" id="3257613at2759"/>
<reference evidence="2 3" key="1">
    <citation type="submission" date="2014-06" db="EMBL/GenBank/DDBJ databases">
        <title>Evolutionary Origins and Diversification of the Mycorrhizal Mutualists.</title>
        <authorList>
            <consortium name="DOE Joint Genome Institute"/>
            <consortium name="Mycorrhizal Genomics Consortium"/>
            <person name="Kohler A."/>
            <person name="Kuo A."/>
            <person name="Nagy L.G."/>
            <person name="Floudas D."/>
            <person name="Copeland A."/>
            <person name="Barry K.W."/>
            <person name="Cichocki N."/>
            <person name="Veneault-Fourrey C."/>
            <person name="LaButti K."/>
            <person name="Lindquist E.A."/>
            <person name="Lipzen A."/>
            <person name="Lundell T."/>
            <person name="Morin E."/>
            <person name="Murat C."/>
            <person name="Riley R."/>
            <person name="Ohm R."/>
            <person name="Sun H."/>
            <person name="Tunlid A."/>
            <person name="Henrissat B."/>
            <person name="Grigoriev I.V."/>
            <person name="Hibbett D.S."/>
            <person name="Martin F."/>
        </authorList>
    </citation>
    <scope>NUCLEOTIDE SEQUENCE [LARGE SCALE GENOMIC DNA]</scope>
    <source>
        <strain evidence="2 3">SS14</strain>
    </source>
</reference>
<dbReference type="Pfam" id="PF18758">
    <property type="entry name" value="KDZ"/>
    <property type="match status" value="1"/>
</dbReference>
<accession>A0A0C9V9X3</accession>
<dbReference type="PANTHER" id="PTHR33096">
    <property type="entry name" value="CXC2 DOMAIN-CONTAINING PROTEIN"/>
    <property type="match status" value="1"/>
</dbReference>